<feature type="compositionally biased region" description="Polar residues" evidence="2">
    <location>
        <begin position="73"/>
        <end position="83"/>
    </location>
</feature>
<feature type="coiled-coil region" evidence="1">
    <location>
        <begin position="195"/>
        <end position="222"/>
    </location>
</feature>
<gene>
    <name evidence="4" type="ORF">BP5796_01012</name>
</gene>
<feature type="compositionally biased region" description="Basic residues" evidence="2">
    <location>
        <begin position="32"/>
        <end position="47"/>
    </location>
</feature>
<dbReference type="Proteomes" id="UP000256328">
    <property type="component" value="Unassembled WGS sequence"/>
</dbReference>
<keyword evidence="3" id="KW-1133">Transmembrane helix</keyword>
<proteinExistence type="predicted"/>
<dbReference type="OrthoDB" id="5419542at2759"/>
<keyword evidence="3" id="KW-0812">Transmembrane</keyword>
<evidence type="ECO:0000256" key="1">
    <source>
        <dbReference type="SAM" id="Coils"/>
    </source>
</evidence>
<evidence type="ECO:0000313" key="4">
    <source>
        <dbReference type="EMBL" id="RDW95249.1"/>
    </source>
</evidence>
<feature type="transmembrane region" description="Helical" evidence="3">
    <location>
        <begin position="250"/>
        <end position="270"/>
    </location>
</feature>
<reference evidence="4 5" key="1">
    <citation type="journal article" date="2018" name="IMA Fungus">
        <title>IMA Genome-F 9: Draft genome sequence of Annulohypoxylon stygium, Aspergillus mulundensis, Berkeleyomyces basicola (syn. Thielaviopsis basicola), Ceratocystis smalleyi, two Cercospora beticola strains, Coleophoma cylindrospora, Fusarium fracticaudum, Phialophora cf. hyalina, and Morchella septimelata.</title>
        <authorList>
            <person name="Wingfield B.D."/>
            <person name="Bills G.F."/>
            <person name="Dong Y."/>
            <person name="Huang W."/>
            <person name="Nel W.J."/>
            <person name="Swalarsk-Parry B.S."/>
            <person name="Vaghefi N."/>
            <person name="Wilken P.M."/>
            <person name="An Z."/>
            <person name="de Beer Z.W."/>
            <person name="De Vos L."/>
            <person name="Chen L."/>
            <person name="Duong T.A."/>
            <person name="Gao Y."/>
            <person name="Hammerbacher A."/>
            <person name="Kikkert J.R."/>
            <person name="Li Y."/>
            <person name="Li H."/>
            <person name="Li K."/>
            <person name="Li Q."/>
            <person name="Liu X."/>
            <person name="Ma X."/>
            <person name="Naidoo K."/>
            <person name="Pethybridge S.J."/>
            <person name="Sun J."/>
            <person name="Steenkamp E.T."/>
            <person name="van der Nest M.A."/>
            <person name="van Wyk S."/>
            <person name="Wingfield M.J."/>
            <person name="Xiong C."/>
            <person name="Yue Q."/>
            <person name="Zhang X."/>
        </authorList>
    </citation>
    <scope>NUCLEOTIDE SEQUENCE [LARGE SCALE GENOMIC DNA]</scope>
    <source>
        <strain evidence="4 5">BP5796</strain>
    </source>
</reference>
<feature type="region of interest" description="Disordered" evidence="2">
    <location>
        <begin position="1"/>
        <end position="112"/>
    </location>
</feature>
<evidence type="ECO:0000256" key="3">
    <source>
        <dbReference type="SAM" id="Phobius"/>
    </source>
</evidence>
<sequence length="335" mass="38298">MSGNGIEVYKPTTPIRPRHQVSRSITETGSFPRHHRPHHHHTNRHHEKAPQSAHPNLQSNSLAEGIKSEGVTPDQSRNASRRTSMLVEGADISTASNARKIEPEKEVREEKEKVAQRATQLRNVLIDLNSQSNNNTRRLDNTYYSVLEKLSALQSTIQNMKELATMTRRLDAEFKTDSTEFVKDVEMQLDGFDGFQQQQKRIEDLDERVKKGRQRIKTLAGRVDVVGDRVESWERMELEWQDRTRKRLKLLWILMSICAGILVVLVVFQYTPARTQGPRMPHGLTTSNLAGQIQNETANIKKAAARALEALRNKTQDEESGSLPEDPRLRLFDEL</sequence>
<dbReference type="AlphaFoldDB" id="A0A3D8T9J5"/>
<keyword evidence="3" id="KW-0472">Membrane</keyword>
<protein>
    <submittedName>
        <fullName evidence="4">Uncharacterized protein</fullName>
    </submittedName>
</protein>
<evidence type="ECO:0000256" key="2">
    <source>
        <dbReference type="SAM" id="MobiDB-lite"/>
    </source>
</evidence>
<evidence type="ECO:0000313" key="5">
    <source>
        <dbReference type="Proteomes" id="UP000256328"/>
    </source>
</evidence>
<name>A0A3D8T9J5_9HELO</name>
<feature type="compositionally biased region" description="Basic and acidic residues" evidence="2">
    <location>
        <begin position="99"/>
        <end position="112"/>
    </location>
</feature>
<organism evidence="4 5">
    <name type="scientific">Coleophoma crateriformis</name>
    <dbReference type="NCBI Taxonomy" id="565419"/>
    <lineage>
        <taxon>Eukaryota</taxon>
        <taxon>Fungi</taxon>
        <taxon>Dikarya</taxon>
        <taxon>Ascomycota</taxon>
        <taxon>Pezizomycotina</taxon>
        <taxon>Leotiomycetes</taxon>
        <taxon>Helotiales</taxon>
        <taxon>Dermateaceae</taxon>
        <taxon>Coleophoma</taxon>
    </lineage>
</organism>
<comment type="caution">
    <text evidence="4">The sequence shown here is derived from an EMBL/GenBank/DDBJ whole genome shotgun (WGS) entry which is preliminary data.</text>
</comment>
<accession>A0A3D8T9J5</accession>
<feature type="compositionally biased region" description="Polar residues" evidence="2">
    <location>
        <begin position="53"/>
        <end position="62"/>
    </location>
</feature>
<dbReference type="EMBL" id="PDLN01000001">
    <property type="protein sequence ID" value="RDW95249.1"/>
    <property type="molecule type" value="Genomic_DNA"/>
</dbReference>
<keyword evidence="1" id="KW-0175">Coiled coil</keyword>
<keyword evidence="5" id="KW-1185">Reference proteome</keyword>